<organism evidence="1">
    <name type="scientific">Zea mays</name>
    <name type="common">Maize</name>
    <dbReference type="NCBI Taxonomy" id="4577"/>
    <lineage>
        <taxon>Eukaryota</taxon>
        <taxon>Viridiplantae</taxon>
        <taxon>Streptophyta</taxon>
        <taxon>Embryophyta</taxon>
        <taxon>Tracheophyta</taxon>
        <taxon>Spermatophyta</taxon>
        <taxon>Magnoliopsida</taxon>
        <taxon>Liliopsida</taxon>
        <taxon>Poales</taxon>
        <taxon>Poaceae</taxon>
        <taxon>PACMAD clade</taxon>
        <taxon>Panicoideae</taxon>
        <taxon>Andropogonodae</taxon>
        <taxon>Andropogoneae</taxon>
        <taxon>Tripsacinae</taxon>
        <taxon>Zea</taxon>
    </lineage>
</organism>
<dbReference type="EMBL" id="CM007647">
    <property type="protein sequence ID" value="ONM08733.1"/>
    <property type="molecule type" value="Genomic_DNA"/>
</dbReference>
<name>A0A1D6L2Q0_MAIZE</name>
<evidence type="ECO:0000313" key="1">
    <source>
        <dbReference type="EMBL" id="ONM08733.1"/>
    </source>
</evidence>
<proteinExistence type="predicted"/>
<gene>
    <name evidence="1" type="ORF">ZEAMMB73_Zm00001d033829</name>
</gene>
<protein>
    <submittedName>
        <fullName evidence="1">Uncharacterized protein</fullName>
    </submittedName>
</protein>
<sequence length="84" mass="9256">MKPETLALCLFQPNTDPPDTGSVLTNTIFDALRDPDEDGATVENARAFVWGLVGLDGGSWAFRPLHAGAREGYVERDHHCWRSS</sequence>
<dbReference type="AlphaFoldDB" id="A0A1D6L2Q0"/>
<reference evidence="1" key="1">
    <citation type="submission" date="2015-12" db="EMBL/GenBank/DDBJ databases">
        <title>Update maize B73 reference genome by single molecule sequencing technologies.</title>
        <authorList>
            <consortium name="Maize Genome Sequencing Project"/>
            <person name="Ware D."/>
        </authorList>
    </citation>
    <scope>NUCLEOTIDE SEQUENCE [LARGE SCALE GENOMIC DNA]</scope>
    <source>
        <tissue evidence="1">Seedling</tissue>
    </source>
</reference>
<accession>A0A1D6L2Q0</accession>